<keyword evidence="3 5" id="KW-0862">Zinc</keyword>
<dbReference type="PANTHER" id="PTHR23235:SF120">
    <property type="entry name" value="KRUPPEL-LIKE FACTOR 15"/>
    <property type="match status" value="1"/>
</dbReference>
<feature type="binding site" evidence="5">
    <location>
        <position position="58"/>
    </location>
    <ligand>
        <name>Zn(2+)</name>
        <dbReference type="ChEBI" id="CHEBI:29105"/>
    </ligand>
</feature>
<dbReference type="PROSITE" id="PS00028">
    <property type="entry name" value="ZINC_FINGER_C2H2_1"/>
    <property type="match status" value="3"/>
</dbReference>
<dbReference type="Proteomes" id="UP001162162">
    <property type="component" value="Unassembled WGS sequence"/>
</dbReference>
<evidence type="ECO:0000256" key="6">
    <source>
        <dbReference type="SAM" id="MobiDB-lite"/>
    </source>
</evidence>
<gene>
    <name evidence="9" type="ORF">NQ318_015043</name>
</gene>
<reference evidence="9" key="1">
    <citation type="journal article" date="2023" name="Insect Mol. Biol.">
        <title>Genome sequencing provides insights into the evolution of gene families encoding plant cell wall-degrading enzymes in longhorned beetles.</title>
        <authorList>
            <person name="Shin N.R."/>
            <person name="Okamura Y."/>
            <person name="Kirsch R."/>
            <person name="Pauchet Y."/>
        </authorList>
    </citation>
    <scope>NUCLEOTIDE SEQUENCE</scope>
    <source>
        <strain evidence="9">AMC_N1</strain>
    </source>
</reference>
<dbReference type="PANTHER" id="PTHR23235">
    <property type="entry name" value="KRUEPPEL-LIKE TRANSCRIPTION FACTOR"/>
    <property type="match status" value="1"/>
</dbReference>
<feature type="domain" description="C2H2-type" evidence="7">
    <location>
        <begin position="209"/>
        <end position="236"/>
    </location>
</feature>
<feature type="domain" description="C2H2-type" evidence="7">
    <location>
        <begin position="246"/>
        <end position="273"/>
    </location>
</feature>
<dbReference type="Gene3D" id="3.30.160.60">
    <property type="entry name" value="Classic Zinc Finger"/>
    <property type="match status" value="3"/>
</dbReference>
<evidence type="ECO:0000313" key="9">
    <source>
        <dbReference type="EMBL" id="KAJ8956307.1"/>
    </source>
</evidence>
<evidence type="ECO:0000256" key="5">
    <source>
        <dbReference type="PROSITE-ProRule" id="PRU01263"/>
    </source>
</evidence>
<feature type="domain" description="C2H2-type" evidence="7">
    <location>
        <begin position="181"/>
        <end position="208"/>
    </location>
</feature>
<dbReference type="Pfam" id="PF13894">
    <property type="entry name" value="zf-C2H2_4"/>
    <property type="match status" value="1"/>
</dbReference>
<dbReference type="SMART" id="SM00355">
    <property type="entry name" value="ZnF_C2H2"/>
    <property type="match status" value="4"/>
</dbReference>
<evidence type="ECO:0000256" key="2">
    <source>
        <dbReference type="ARBA" id="ARBA00022771"/>
    </source>
</evidence>
<dbReference type="SMART" id="SM00868">
    <property type="entry name" value="zf-AD"/>
    <property type="match status" value="1"/>
</dbReference>
<keyword evidence="10" id="KW-1185">Reference proteome</keyword>
<dbReference type="FunFam" id="3.30.160.60:FF:000534">
    <property type="entry name" value="zinc finger protein 674"/>
    <property type="match status" value="1"/>
</dbReference>
<dbReference type="InterPro" id="IPR013087">
    <property type="entry name" value="Znf_C2H2_type"/>
</dbReference>
<keyword evidence="1 5" id="KW-0479">Metal-binding</keyword>
<feature type="binding site" evidence="5">
    <location>
        <position position="61"/>
    </location>
    <ligand>
        <name>Zn(2+)</name>
        <dbReference type="ChEBI" id="CHEBI:29105"/>
    </ligand>
</feature>
<evidence type="ECO:0000256" key="4">
    <source>
        <dbReference type="PROSITE-ProRule" id="PRU00042"/>
    </source>
</evidence>
<dbReference type="Gene3D" id="3.40.1800.20">
    <property type="match status" value="1"/>
</dbReference>
<sequence length="321" mass="36377">MDSEKNIDDSSCRACLCLGANNEIFSVHKATSLLYSDIFGSCFSIQVEPDDGLPNHICKKCLNKLLGFYKFKNVVVQNDLKLRETLKSQKKESLESKREDIPFEFLKCGIQIDKTPLETTPETNDPLRRDKTSIKDEIKRENNETFDDSIDDGLVDAYDECKDPKQPEINQSETKIAKYTHQCDICGKVLSCKSNLNQHIRTHTGDRRYACDICGKKFFKAEHVAVHRRTHTGERPHQFHSNERPFACSLCEKRFVTSSHLNIHIKQHNGDKSHRCIVCGKGFVRSEHLQGPHGDTHGAEAARLHPVLPRSTRRGATSGGT</sequence>
<dbReference type="InterPro" id="IPR012934">
    <property type="entry name" value="Znf_AD"/>
</dbReference>
<accession>A0AAV8YXN4</accession>
<dbReference type="GO" id="GO:0005634">
    <property type="term" value="C:nucleus"/>
    <property type="evidence" value="ECO:0007669"/>
    <property type="project" value="InterPro"/>
</dbReference>
<keyword evidence="2 4" id="KW-0863">Zinc-finger</keyword>
<dbReference type="GO" id="GO:0000978">
    <property type="term" value="F:RNA polymerase II cis-regulatory region sequence-specific DNA binding"/>
    <property type="evidence" value="ECO:0007669"/>
    <property type="project" value="TreeGrafter"/>
</dbReference>
<comment type="caution">
    <text evidence="9">The sequence shown here is derived from an EMBL/GenBank/DDBJ whole genome shotgun (WGS) entry which is preliminary data.</text>
</comment>
<dbReference type="GO" id="GO:0000981">
    <property type="term" value="F:DNA-binding transcription factor activity, RNA polymerase II-specific"/>
    <property type="evidence" value="ECO:0007669"/>
    <property type="project" value="TreeGrafter"/>
</dbReference>
<feature type="domain" description="ZAD" evidence="8">
    <location>
        <begin position="10"/>
        <end position="85"/>
    </location>
</feature>
<evidence type="ECO:0000259" key="7">
    <source>
        <dbReference type="PROSITE" id="PS50157"/>
    </source>
</evidence>
<dbReference type="SUPFAM" id="SSF57667">
    <property type="entry name" value="beta-beta-alpha zinc fingers"/>
    <property type="match status" value="2"/>
</dbReference>
<feature type="binding site" evidence="5">
    <location>
        <position position="12"/>
    </location>
    <ligand>
        <name>Zn(2+)</name>
        <dbReference type="ChEBI" id="CHEBI:29105"/>
    </ligand>
</feature>
<dbReference type="FunFam" id="3.30.160.60:FF:001818">
    <property type="entry name" value="GDNF-inducible zinc finger protein 1 isoform X1"/>
    <property type="match status" value="1"/>
</dbReference>
<dbReference type="AlphaFoldDB" id="A0AAV8YXN4"/>
<evidence type="ECO:0000256" key="3">
    <source>
        <dbReference type="ARBA" id="ARBA00022833"/>
    </source>
</evidence>
<organism evidence="9 10">
    <name type="scientific">Aromia moschata</name>
    <dbReference type="NCBI Taxonomy" id="1265417"/>
    <lineage>
        <taxon>Eukaryota</taxon>
        <taxon>Metazoa</taxon>
        <taxon>Ecdysozoa</taxon>
        <taxon>Arthropoda</taxon>
        <taxon>Hexapoda</taxon>
        <taxon>Insecta</taxon>
        <taxon>Pterygota</taxon>
        <taxon>Neoptera</taxon>
        <taxon>Endopterygota</taxon>
        <taxon>Coleoptera</taxon>
        <taxon>Polyphaga</taxon>
        <taxon>Cucujiformia</taxon>
        <taxon>Chrysomeloidea</taxon>
        <taxon>Cerambycidae</taxon>
        <taxon>Cerambycinae</taxon>
        <taxon>Callichromatini</taxon>
        <taxon>Aromia</taxon>
    </lineage>
</organism>
<feature type="region of interest" description="Disordered" evidence="6">
    <location>
        <begin position="289"/>
        <end position="321"/>
    </location>
</feature>
<evidence type="ECO:0000313" key="10">
    <source>
        <dbReference type="Proteomes" id="UP001162162"/>
    </source>
</evidence>
<dbReference type="PROSITE" id="PS51915">
    <property type="entry name" value="ZAD"/>
    <property type="match status" value="1"/>
</dbReference>
<dbReference type="Pfam" id="PF07776">
    <property type="entry name" value="zf-AD"/>
    <property type="match status" value="1"/>
</dbReference>
<dbReference type="EMBL" id="JAPWTK010000031">
    <property type="protein sequence ID" value="KAJ8956307.1"/>
    <property type="molecule type" value="Genomic_DNA"/>
</dbReference>
<protein>
    <submittedName>
        <fullName evidence="9">Uncharacterized protein</fullName>
    </submittedName>
</protein>
<dbReference type="SUPFAM" id="SSF57716">
    <property type="entry name" value="Glucocorticoid receptor-like (DNA-binding domain)"/>
    <property type="match status" value="1"/>
</dbReference>
<dbReference type="FunFam" id="3.30.160.60:FF:002343">
    <property type="entry name" value="Zinc finger protein 33A"/>
    <property type="match status" value="1"/>
</dbReference>
<proteinExistence type="predicted"/>
<feature type="binding site" evidence="5">
    <location>
        <position position="15"/>
    </location>
    <ligand>
        <name>Zn(2+)</name>
        <dbReference type="ChEBI" id="CHEBI:29105"/>
    </ligand>
</feature>
<evidence type="ECO:0000256" key="1">
    <source>
        <dbReference type="ARBA" id="ARBA00022723"/>
    </source>
</evidence>
<evidence type="ECO:0000259" key="8">
    <source>
        <dbReference type="PROSITE" id="PS51915"/>
    </source>
</evidence>
<dbReference type="Pfam" id="PF00096">
    <property type="entry name" value="zf-C2H2"/>
    <property type="match status" value="2"/>
</dbReference>
<feature type="compositionally biased region" description="Basic and acidic residues" evidence="6">
    <location>
        <begin position="289"/>
        <end position="303"/>
    </location>
</feature>
<dbReference type="PROSITE" id="PS50157">
    <property type="entry name" value="ZINC_FINGER_C2H2_2"/>
    <property type="match status" value="3"/>
</dbReference>
<name>A0AAV8YXN4_9CUCU</name>
<dbReference type="InterPro" id="IPR036236">
    <property type="entry name" value="Znf_C2H2_sf"/>
</dbReference>
<dbReference type="GO" id="GO:0008270">
    <property type="term" value="F:zinc ion binding"/>
    <property type="evidence" value="ECO:0007669"/>
    <property type="project" value="UniProtKB-UniRule"/>
</dbReference>